<evidence type="ECO:0000256" key="1">
    <source>
        <dbReference type="SAM" id="MobiDB-lite"/>
    </source>
</evidence>
<feature type="compositionally biased region" description="Basic residues" evidence="1">
    <location>
        <begin position="1"/>
        <end position="13"/>
    </location>
</feature>
<evidence type="ECO:0000313" key="3">
    <source>
        <dbReference type="Proteomes" id="UP000789901"/>
    </source>
</evidence>
<gene>
    <name evidence="2" type="ORF">GMARGA_LOCUS39510</name>
</gene>
<dbReference type="EMBL" id="CAJVQB010094702">
    <property type="protein sequence ID" value="CAG8849073.1"/>
    <property type="molecule type" value="Genomic_DNA"/>
</dbReference>
<comment type="caution">
    <text evidence="2">The sequence shown here is derived from an EMBL/GenBank/DDBJ whole genome shotgun (WGS) entry which is preliminary data.</text>
</comment>
<proteinExistence type="predicted"/>
<feature type="non-terminal residue" evidence="2">
    <location>
        <position position="74"/>
    </location>
</feature>
<accession>A0ABN7X8Q0</accession>
<evidence type="ECO:0000313" key="2">
    <source>
        <dbReference type="EMBL" id="CAG8849073.1"/>
    </source>
</evidence>
<reference evidence="2 3" key="1">
    <citation type="submission" date="2021-06" db="EMBL/GenBank/DDBJ databases">
        <authorList>
            <person name="Kallberg Y."/>
            <person name="Tangrot J."/>
            <person name="Rosling A."/>
        </authorList>
    </citation>
    <scope>NUCLEOTIDE SEQUENCE [LARGE SCALE GENOMIC DNA]</scope>
    <source>
        <strain evidence="2 3">120-4 pot B 10/14</strain>
    </source>
</reference>
<protein>
    <submittedName>
        <fullName evidence="2">16781_t:CDS:1</fullName>
    </submittedName>
</protein>
<name>A0ABN7X8Q0_GIGMA</name>
<organism evidence="2 3">
    <name type="scientific">Gigaspora margarita</name>
    <dbReference type="NCBI Taxonomy" id="4874"/>
    <lineage>
        <taxon>Eukaryota</taxon>
        <taxon>Fungi</taxon>
        <taxon>Fungi incertae sedis</taxon>
        <taxon>Mucoromycota</taxon>
        <taxon>Glomeromycotina</taxon>
        <taxon>Glomeromycetes</taxon>
        <taxon>Diversisporales</taxon>
        <taxon>Gigasporaceae</taxon>
        <taxon>Gigaspora</taxon>
    </lineage>
</organism>
<feature type="region of interest" description="Disordered" evidence="1">
    <location>
        <begin position="1"/>
        <end position="21"/>
    </location>
</feature>
<dbReference type="Proteomes" id="UP000789901">
    <property type="component" value="Unassembled WGS sequence"/>
</dbReference>
<sequence length="74" mass="8274">MAKHTRRQNHLKHIGKDPTSILKKLSKTDDDTIPNKLAQTPNVDDSIIDSNKISIAEFSKSNEIKDDSLITTDS</sequence>
<keyword evidence="3" id="KW-1185">Reference proteome</keyword>